<keyword evidence="3 7" id="KW-0812">Transmembrane</keyword>
<sequence length="636" mass="71255">MAAYIRSSGGWKQQQQQQKQVQRENSIGPLRRAHPASGATWNVQIVRGKMSTRCLWHACRALMVGILLMIIGASMATIGYYSQDFTIGEFRHNSTIRMKNNDQRALHLNNLSYMGPIIMGVGGFVVVSSCVMTFEARDSAAKVVPARFKLSNNGRNRGNGQGGNSSRRTTTSVQSTESSHKTSGVQSGRWEQHLGLFKSSPGSDLPTDRHALTAALIHFSRTLGSPKCVVPVSSEFRMSKSGSVPNLNEKAHITHPLLKSTGSPNEIRIHRRHHHHHSGGAKLHRASKESTYLHPGLLRYHRHAISVDETSPLRRLNDSANGSQVSVTFDPTPEIIDIAPVHKKKPKCARSDTSRKHVLSRQMPIEKEDPNASPYHQKRRRSSTMSDNSCSSRKPIMAEAEISRRASSTSRTCSIDSRYMQNPSISSDLSRSPDRNRKVGSILSIDKENFRSQLSICSEPMVSIKQLSCQSSIEPCVVEEESANDTDEKHRPSVCYEETSERETKVDIEQSNNKNRPDSLILNTKSIEDQTTTTIADGKKFLYRSQSNRSLKKPKAKPSKILSSDLDQIYVISSNTCERSELNDFYDSIEVISERRSRSKNFMEFNKCNDESENSCRNNPSKSNEIVVEIESRENE</sequence>
<feature type="compositionally biased region" description="Polar residues" evidence="6">
    <location>
        <begin position="419"/>
        <end position="430"/>
    </location>
</feature>
<evidence type="ECO:0000256" key="4">
    <source>
        <dbReference type="ARBA" id="ARBA00022989"/>
    </source>
</evidence>
<evidence type="ECO:0000256" key="6">
    <source>
        <dbReference type="SAM" id="MobiDB-lite"/>
    </source>
</evidence>
<dbReference type="PANTHER" id="PTHR31815">
    <property type="entry name" value="AGAP005329-PA"/>
    <property type="match status" value="1"/>
</dbReference>
<feature type="transmembrane region" description="Helical" evidence="7">
    <location>
        <begin position="113"/>
        <end position="134"/>
    </location>
</feature>
<feature type="transmembrane region" description="Helical" evidence="7">
    <location>
        <begin position="59"/>
        <end position="81"/>
    </location>
</feature>
<feature type="compositionally biased region" description="Basic and acidic residues" evidence="6">
    <location>
        <begin position="499"/>
        <end position="508"/>
    </location>
</feature>
<keyword evidence="9" id="KW-1185">Reference proteome</keyword>
<keyword evidence="5 7" id="KW-0472">Membrane</keyword>
<evidence type="ECO:0000313" key="8">
    <source>
        <dbReference type="EMBL" id="KAG5679021.1"/>
    </source>
</evidence>
<dbReference type="PANTHER" id="PTHR31815:SF1">
    <property type="entry name" value="TRANSMEMBRANE PROTEIN 200C"/>
    <property type="match status" value="1"/>
</dbReference>
<feature type="region of interest" description="Disordered" evidence="6">
    <location>
        <begin position="480"/>
        <end position="525"/>
    </location>
</feature>
<gene>
    <name evidence="8" type="ORF">PVAND_008624</name>
</gene>
<accession>A0A9J6CAT9</accession>
<dbReference type="Proteomes" id="UP001107558">
    <property type="component" value="Chromosome 2"/>
</dbReference>
<dbReference type="AlphaFoldDB" id="A0A9J6CAT9"/>
<dbReference type="GO" id="GO:0016020">
    <property type="term" value="C:membrane"/>
    <property type="evidence" value="ECO:0007669"/>
    <property type="project" value="UniProtKB-SubCell"/>
</dbReference>
<feature type="compositionally biased region" description="Low complexity" evidence="6">
    <location>
        <begin position="164"/>
        <end position="177"/>
    </location>
</feature>
<comment type="caution">
    <text evidence="8">The sequence shown here is derived from an EMBL/GenBank/DDBJ whole genome shotgun (WGS) entry which is preliminary data.</text>
</comment>
<comment type="similarity">
    <text evidence="2">Belongs to the TMEM200 family.</text>
</comment>
<feature type="region of interest" description="Disordered" evidence="6">
    <location>
        <begin position="609"/>
        <end position="636"/>
    </location>
</feature>
<feature type="region of interest" description="Disordered" evidence="6">
    <location>
        <begin position="346"/>
        <end position="436"/>
    </location>
</feature>
<feature type="compositionally biased region" description="Polar residues" evidence="6">
    <location>
        <begin position="383"/>
        <end position="392"/>
    </location>
</feature>
<reference evidence="8" key="1">
    <citation type="submission" date="2021-03" db="EMBL/GenBank/DDBJ databases">
        <title>Chromosome level genome of the anhydrobiotic midge Polypedilum vanderplanki.</title>
        <authorList>
            <person name="Yoshida Y."/>
            <person name="Kikawada T."/>
            <person name="Gusev O."/>
        </authorList>
    </citation>
    <scope>NUCLEOTIDE SEQUENCE</scope>
    <source>
        <strain evidence="8">NIAS01</strain>
        <tissue evidence="8">Whole body or cell culture</tissue>
    </source>
</reference>
<feature type="compositionally biased region" description="Polar residues" evidence="6">
    <location>
        <begin position="615"/>
        <end position="624"/>
    </location>
</feature>
<dbReference type="OrthoDB" id="9994280at2759"/>
<name>A0A9J6CAT9_POLVA</name>
<proteinExistence type="inferred from homology"/>
<evidence type="ECO:0000256" key="3">
    <source>
        <dbReference type="ARBA" id="ARBA00022692"/>
    </source>
</evidence>
<dbReference type="InterPro" id="IPR018787">
    <property type="entry name" value="DUF2371_TMEM200"/>
</dbReference>
<dbReference type="Pfam" id="PF10177">
    <property type="entry name" value="DUF2371"/>
    <property type="match status" value="1"/>
</dbReference>
<feature type="region of interest" description="Disordered" evidence="6">
    <location>
        <begin position="1"/>
        <end position="35"/>
    </location>
</feature>
<evidence type="ECO:0000313" key="9">
    <source>
        <dbReference type="Proteomes" id="UP001107558"/>
    </source>
</evidence>
<evidence type="ECO:0000256" key="7">
    <source>
        <dbReference type="SAM" id="Phobius"/>
    </source>
</evidence>
<evidence type="ECO:0008006" key="10">
    <source>
        <dbReference type="Google" id="ProtNLM"/>
    </source>
</evidence>
<feature type="compositionally biased region" description="Low complexity" evidence="6">
    <location>
        <begin position="405"/>
        <end position="415"/>
    </location>
</feature>
<comment type="subcellular location">
    <subcellularLocation>
        <location evidence="1">Membrane</location>
        <topology evidence="1">Multi-pass membrane protein</topology>
    </subcellularLocation>
</comment>
<evidence type="ECO:0000256" key="5">
    <source>
        <dbReference type="ARBA" id="ARBA00023136"/>
    </source>
</evidence>
<protein>
    <recommendedName>
        <fullName evidence="10">Transmembrane protein</fullName>
    </recommendedName>
</protein>
<evidence type="ECO:0000256" key="1">
    <source>
        <dbReference type="ARBA" id="ARBA00004141"/>
    </source>
</evidence>
<keyword evidence="4 7" id="KW-1133">Transmembrane helix</keyword>
<organism evidence="8 9">
    <name type="scientific">Polypedilum vanderplanki</name>
    <name type="common">Sleeping chironomid midge</name>
    <dbReference type="NCBI Taxonomy" id="319348"/>
    <lineage>
        <taxon>Eukaryota</taxon>
        <taxon>Metazoa</taxon>
        <taxon>Ecdysozoa</taxon>
        <taxon>Arthropoda</taxon>
        <taxon>Hexapoda</taxon>
        <taxon>Insecta</taxon>
        <taxon>Pterygota</taxon>
        <taxon>Neoptera</taxon>
        <taxon>Endopterygota</taxon>
        <taxon>Diptera</taxon>
        <taxon>Nematocera</taxon>
        <taxon>Chironomoidea</taxon>
        <taxon>Chironomidae</taxon>
        <taxon>Chironominae</taxon>
        <taxon>Polypedilum</taxon>
        <taxon>Polypedilum</taxon>
    </lineage>
</organism>
<dbReference type="EMBL" id="JADBJN010000002">
    <property type="protein sequence ID" value="KAG5679021.1"/>
    <property type="molecule type" value="Genomic_DNA"/>
</dbReference>
<feature type="region of interest" description="Disordered" evidence="6">
    <location>
        <begin position="150"/>
        <end position="189"/>
    </location>
</feature>
<evidence type="ECO:0000256" key="2">
    <source>
        <dbReference type="ARBA" id="ARBA00005308"/>
    </source>
</evidence>